<evidence type="ECO:0000313" key="2">
    <source>
        <dbReference type="EMBL" id="AZV45357.1"/>
    </source>
</evidence>
<dbReference type="AlphaFoldDB" id="A0A3Q9RQU5"/>
<feature type="transmembrane region" description="Helical" evidence="1">
    <location>
        <begin position="7"/>
        <end position="29"/>
    </location>
</feature>
<keyword evidence="1" id="KW-1133">Transmembrane helix</keyword>
<protein>
    <submittedName>
        <fullName evidence="2">Uncharacterized protein</fullName>
    </submittedName>
</protein>
<evidence type="ECO:0000313" key="3">
    <source>
        <dbReference type="Proteomes" id="UP000283095"/>
    </source>
</evidence>
<name>A0A3Q9RQU5_9BACI</name>
<evidence type="ECO:0000256" key="1">
    <source>
        <dbReference type="SAM" id="Phobius"/>
    </source>
</evidence>
<dbReference type="Proteomes" id="UP000283095">
    <property type="component" value="Chromosome"/>
</dbReference>
<keyword evidence="1" id="KW-0472">Membrane</keyword>
<sequence>MSQKLDYSIMTFMTLMKAIALAGFLDFVLHDSDEGHF</sequence>
<proteinExistence type="predicted"/>
<dbReference type="KEGG" id="pasa:BAOM_4791"/>
<organism evidence="2 3">
    <name type="scientific">Peribacillus asahii</name>
    <dbReference type="NCBI Taxonomy" id="228899"/>
    <lineage>
        <taxon>Bacteria</taxon>
        <taxon>Bacillati</taxon>
        <taxon>Bacillota</taxon>
        <taxon>Bacilli</taxon>
        <taxon>Bacillales</taxon>
        <taxon>Bacillaceae</taxon>
        <taxon>Peribacillus</taxon>
    </lineage>
</organism>
<reference evidence="2 3" key="1">
    <citation type="submission" date="2018-01" db="EMBL/GenBank/DDBJ databases">
        <title>Bacillus asahii Genome sequencing and assembly.</title>
        <authorList>
            <person name="Jiang H."/>
            <person name="Feng Y."/>
            <person name="Zhao F."/>
            <person name="Lin X."/>
        </authorList>
    </citation>
    <scope>NUCLEOTIDE SEQUENCE [LARGE SCALE GENOMIC DNA]</scope>
    <source>
        <strain evidence="2 3">OM18</strain>
    </source>
</reference>
<gene>
    <name evidence="2" type="ORF">BAOM_4791</name>
</gene>
<dbReference type="EMBL" id="CP026095">
    <property type="protein sequence ID" value="AZV45357.1"/>
    <property type="molecule type" value="Genomic_DNA"/>
</dbReference>
<keyword evidence="1" id="KW-0812">Transmembrane</keyword>
<accession>A0A3Q9RQU5</accession>